<dbReference type="Proteomes" id="UP001174997">
    <property type="component" value="Unassembled WGS sequence"/>
</dbReference>
<reference evidence="2" key="1">
    <citation type="submission" date="2023-06" db="EMBL/GenBank/DDBJ databases">
        <title>Genome-scale phylogeny and comparative genomics of the fungal order Sordariales.</title>
        <authorList>
            <consortium name="Lawrence Berkeley National Laboratory"/>
            <person name="Hensen N."/>
            <person name="Bonometti L."/>
            <person name="Westerberg I."/>
            <person name="Brannstrom I.O."/>
            <person name="Guillou S."/>
            <person name="Cros-Aarteil S."/>
            <person name="Calhoun S."/>
            <person name="Haridas S."/>
            <person name="Kuo A."/>
            <person name="Mondo S."/>
            <person name="Pangilinan J."/>
            <person name="Riley R."/>
            <person name="Labutti K."/>
            <person name="Andreopoulos B."/>
            <person name="Lipzen A."/>
            <person name="Chen C."/>
            <person name="Yanf M."/>
            <person name="Daum C."/>
            <person name="Ng V."/>
            <person name="Clum A."/>
            <person name="Steindorff A."/>
            <person name="Ohm R."/>
            <person name="Martin F."/>
            <person name="Silar P."/>
            <person name="Natvig D."/>
            <person name="Lalanne C."/>
            <person name="Gautier V."/>
            <person name="Ament-Velasquez S.L."/>
            <person name="Kruys A."/>
            <person name="Hutchinson M.I."/>
            <person name="Powell A.J."/>
            <person name="Barry K."/>
            <person name="Miller A.N."/>
            <person name="Grigoriev I.V."/>
            <person name="Debuchy R."/>
            <person name="Gladieux P."/>
            <person name="Thoren M.H."/>
            <person name="Johannesson H."/>
        </authorList>
    </citation>
    <scope>NUCLEOTIDE SEQUENCE</scope>
    <source>
        <strain evidence="2">CBS 307.81</strain>
    </source>
</reference>
<feature type="region of interest" description="Disordered" evidence="1">
    <location>
        <begin position="1"/>
        <end position="23"/>
    </location>
</feature>
<feature type="compositionally biased region" description="Polar residues" evidence="1">
    <location>
        <begin position="154"/>
        <end position="173"/>
    </location>
</feature>
<accession>A0AA39ZE47</accession>
<feature type="compositionally biased region" description="Basic and acidic residues" evidence="1">
    <location>
        <begin position="396"/>
        <end position="410"/>
    </location>
</feature>
<comment type="caution">
    <text evidence="2">The sequence shown here is derived from an EMBL/GenBank/DDBJ whole genome shotgun (WGS) entry which is preliminary data.</text>
</comment>
<evidence type="ECO:0000313" key="3">
    <source>
        <dbReference type="Proteomes" id="UP001174997"/>
    </source>
</evidence>
<feature type="compositionally biased region" description="Basic and acidic residues" evidence="1">
    <location>
        <begin position="355"/>
        <end position="379"/>
    </location>
</feature>
<feature type="compositionally biased region" description="Low complexity" evidence="1">
    <location>
        <begin position="210"/>
        <end position="244"/>
    </location>
</feature>
<sequence length="541" mass="60358">MSGHGITGDHGGNRNNNSGDNLDFLQDLDEAALAFAPVGEQVDASLNADPAAATDIPTQQQDNSLSYGNFPLILGDFGMDDRLPESEGTNHHSTHHPPTPQIGNPSEQPQLFQAARLPPGFGELDPAMQARLEADLEEMSTWSPPENRRLPSLPEQSFVQQDAPLQNDQSQGVEFQWDDFLQHEAFEQGPAQQDPPRHDQLQDDLSQHLSSGLGSLQKDQSQQDQSQQDQSQQDQSQQDQSQQDHLQHGAPQDGQPEIDSSRGDPPQESLAQQRGAEIQRTVNPYDEIIRIMQIRDEDLGDMWEGRSLPPSLPDTLQEPQRSLHRYLSRQPLPRKTSPQRHEPRYNFPPLSLSPEDIRQHQGDHEQHFSRQARPRDMSQQRRPARQAHPSSPLSWHIHDRRSDAAPRDTNLDTSGPAPSKRPRLMDPDTALPSTEPGVTVSTQSRLDSAPRLPGNNSITDLIDRSLSRMVASADFPTRVPSVEEIKVMCSNAIRQGFIELADIDPDRSLARPGAVLVLYNQSDNRPIEGRVQQGEDTTMSD</sequence>
<proteinExistence type="predicted"/>
<keyword evidence="3" id="KW-1185">Reference proteome</keyword>
<feature type="compositionally biased region" description="Basic and acidic residues" evidence="1">
    <location>
        <begin position="79"/>
        <end position="90"/>
    </location>
</feature>
<feature type="compositionally biased region" description="Polar residues" evidence="1">
    <location>
        <begin position="56"/>
        <end position="67"/>
    </location>
</feature>
<evidence type="ECO:0000256" key="1">
    <source>
        <dbReference type="SAM" id="MobiDB-lite"/>
    </source>
</evidence>
<evidence type="ECO:0000313" key="2">
    <source>
        <dbReference type="EMBL" id="KAK0669082.1"/>
    </source>
</evidence>
<dbReference type="EMBL" id="JAULSY010000047">
    <property type="protein sequence ID" value="KAK0669082.1"/>
    <property type="molecule type" value="Genomic_DNA"/>
</dbReference>
<gene>
    <name evidence="2" type="ORF">QBC41DRAFT_302846</name>
</gene>
<dbReference type="AlphaFoldDB" id="A0AA39ZE47"/>
<name>A0AA39ZE47_9PEZI</name>
<feature type="region of interest" description="Disordered" evidence="1">
    <location>
        <begin position="326"/>
        <end position="456"/>
    </location>
</feature>
<feature type="region of interest" description="Disordered" evidence="1">
    <location>
        <begin position="49"/>
        <end position="107"/>
    </location>
</feature>
<feature type="compositionally biased region" description="Gly residues" evidence="1">
    <location>
        <begin position="1"/>
        <end position="10"/>
    </location>
</feature>
<feature type="region of interest" description="Disordered" evidence="1">
    <location>
        <begin position="137"/>
        <end position="176"/>
    </location>
</feature>
<feature type="region of interest" description="Disordered" evidence="1">
    <location>
        <begin position="210"/>
        <end position="282"/>
    </location>
</feature>
<protein>
    <submittedName>
        <fullName evidence="2">Uncharacterized protein</fullName>
    </submittedName>
</protein>
<organism evidence="2 3">
    <name type="scientific">Cercophora samala</name>
    <dbReference type="NCBI Taxonomy" id="330535"/>
    <lineage>
        <taxon>Eukaryota</taxon>
        <taxon>Fungi</taxon>
        <taxon>Dikarya</taxon>
        <taxon>Ascomycota</taxon>
        <taxon>Pezizomycotina</taxon>
        <taxon>Sordariomycetes</taxon>
        <taxon>Sordariomycetidae</taxon>
        <taxon>Sordariales</taxon>
        <taxon>Lasiosphaeriaceae</taxon>
        <taxon>Cercophora</taxon>
    </lineage>
</organism>